<dbReference type="GO" id="GO:0051287">
    <property type="term" value="F:NAD binding"/>
    <property type="evidence" value="ECO:0007669"/>
    <property type="project" value="InterPro"/>
</dbReference>
<evidence type="ECO:0000259" key="3">
    <source>
        <dbReference type="Pfam" id="PF02826"/>
    </source>
</evidence>
<evidence type="ECO:0000313" key="5">
    <source>
        <dbReference type="Proteomes" id="UP000076874"/>
    </source>
</evidence>
<feature type="domain" description="D-isomer specific 2-hydroxyacid dehydrogenase NAD-binding" evidence="3">
    <location>
        <begin position="113"/>
        <end position="190"/>
    </location>
</feature>
<dbReference type="Pfam" id="PF02826">
    <property type="entry name" value="2-Hacid_dh_C"/>
    <property type="match status" value="2"/>
</dbReference>
<dbReference type="SUPFAM" id="SSF52283">
    <property type="entry name" value="Formate/glycerate dehydrogenase catalytic domain-like"/>
    <property type="match status" value="1"/>
</dbReference>
<dbReference type="PANTHER" id="PTHR43333">
    <property type="entry name" value="2-HACID_DH_C DOMAIN-CONTAINING PROTEIN"/>
    <property type="match status" value="1"/>
</dbReference>
<dbReference type="InterPro" id="IPR036291">
    <property type="entry name" value="NAD(P)-bd_dom_sf"/>
</dbReference>
<comment type="caution">
    <text evidence="4">The sequence shown here is derived from an EMBL/GenBank/DDBJ whole genome shotgun (WGS) entry which is preliminary data.</text>
</comment>
<keyword evidence="5" id="KW-1185">Reference proteome</keyword>
<accession>A0A167QFN0</accession>
<organism evidence="4 5">
    <name type="scientific">Niveomyces insectorum RCEF 264</name>
    <dbReference type="NCBI Taxonomy" id="1081102"/>
    <lineage>
        <taxon>Eukaryota</taxon>
        <taxon>Fungi</taxon>
        <taxon>Dikarya</taxon>
        <taxon>Ascomycota</taxon>
        <taxon>Pezizomycotina</taxon>
        <taxon>Sordariomycetes</taxon>
        <taxon>Hypocreomycetidae</taxon>
        <taxon>Hypocreales</taxon>
        <taxon>Cordycipitaceae</taxon>
        <taxon>Niveomyces</taxon>
    </lineage>
</organism>
<dbReference type="GO" id="GO:0016491">
    <property type="term" value="F:oxidoreductase activity"/>
    <property type="evidence" value="ECO:0007669"/>
    <property type="project" value="UniProtKB-KW"/>
</dbReference>
<dbReference type="InterPro" id="IPR006140">
    <property type="entry name" value="D-isomer_DH_NAD-bd"/>
</dbReference>
<evidence type="ECO:0000256" key="2">
    <source>
        <dbReference type="ARBA" id="ARBA00023027"/>
    </source>
</evidence>
<dbReference type="SUPFAM" id="SSF51735">
    <property type="entry name" value="NAD(P)-binding Rossmann-fold domains"/>
    <property type="match status" value="1"/>
</dbReference>
<evidence type="ECO:0000256" key="1">
    <source>
        <dbReference type="ARBA" id="ARBA00023002"/>
    </source>
</evidence>
<dbReference type="AlphaFoldDB" id="A0A167QFN0"/>
<feature type="domain" description="D-isomer specific 2-hydroxyacid dehydrogenase NAD-binding" evidence="3">
    <location>
        <begin position="227"/>
        <end position="312"/>
    </location>
</feature>
<keyword evidence="2" id="KW-0520">NAD</keyword>
<proteinExistence type="predicted"/>
<gene>
    <name evidence="4" type="ORF">SPI_07255</name>
</gene>
<dbReference type="EMBL" id="AZHD01000014">
    <property type="protein sequence ID" value="OAA57596.1"/>
    <property type="molecule type" value="Genomic_DNA"/>
</dbReference>
<evidence type="ECO:0000313" key="4">
    <source>
        <dbReference type="EMBL" id="OAA57596.1"/>
    </source>
</evidence>
<sequence>MANTKETLLVTLPFEPFLESYEKLKKLQPGLDILHYKTADADIVPPDVWGRATIHLTHSLFARTREQVPRLRWVYLYSGGINQALHAPLLHDPTVHWTRNSGVHAPQIAEWTIAMLLAHFRQVPQLLKWQASGTWHSADYRPRSDLLGRTIAFLGYGAIARHTARIAAACGMRVLAYTLHPKTTAAERRSTTFTPAHTGDPDGTLPAAWYHGDLDTFLAAATADAPIDALVVALPSTDRTRQAISRAQLARLRGCYVINVARGDIIHTNDLVEALNNGVLAGAALDVTDPEPLPEGHPLWTAKNTIVTPHISGVSDEYMPRTIDILHENLTRLHEGRPLINQIQRSEGY</sequence>
<reference evidence="4 5" key="1">
    <citation type="journal article" date="2016" name="Genome Biol. Evol.">
        <title>Divergent and convergent evolution of fungal pathogenicity.</title>
        <authorList>
            <person name="Shang Y."/>
            <person name="Xiao G."/>
            <person name="Zheng P."/>
            <person name="Cen K."/>
            <person name="Zhan S."/>
            <person name="Wang C."/>
        </authorList>
    </citation>
    <scope>NUCLEOTIDE SEQUENCE [LARGE SCALE GENOMIC DNA]</scope>
    <source>
        <strain evidence="4 5">RCEF 264</strain>
    </source>
</reference>
<keyword evidence="1" id="KW-0560">Oxidoreductase</keyword>
<dbReference type="Proteomes" id="UP000076874">
    <property type="component" value="Unassembled WGS sequence"/>
</dbReference>
<name>A0A167QFN0_9HYPO</name>
<dbReference type="OrthoDB" id="298012at2759"/>
<dbReference type="Gene3D" id="3.40.50.720">
    <property type="entry name" value="NAD(P)-binding Rossmann-like Domain"/>
    <property type="match status" value="2"/>
</dbReference>
<dbReference type="STRING" id="1081102.A0A167QFN0"/>
<dbReference type="PANTHER" id="PTHR43333:SF1">
    <property type="entry name" value="D-ISOMER SPECIFIC 2-HYDROXYACID DEHYDROGENASE NAD-BINDING DOMAIN-CONTAINING PROTEIN"/>
    <property type="match status" value="1"/>
</dbReference>
<protein>
    <submittedName>
        <fullName evidence="4">D-isomer specific 2-hydroxyacid dehydrogenase</fullName>
    </submittedName>
</protein>